<evidence type="ECO:0000313" key="6">
    <source>
        <dbReference type="EMBL" id="SPO04292.1"/>
    </source>
</evidence>
<dbReference type="Proteomes" id="UP001187682">
    <property type="component" value="Unassembled WGS sequence"/>
</dbReference>
<gene>
    <name evidence="6" type="ORF">DNG_06975</name>
</gene>
<name>A0AAE8SXT7_9PEZI</name>
<keyword evidence="3 5" id="KW-1133">Transmembrane helix</keyword>
<dbReference type="GO" id="GO:0016020">
    <property type="term" value="C:membrane"/>
    <property type="evidence" value="ECO:0007669"/>
    <property type="project" value="UniProtKB-SubCell"/>
</dbReference>
<feature type="transmembrane region" description="Helical" evidence="5">
    <location>
        <begin position="79"/>
        <end position="99"/>
    </location>
</feature>
<dbReference type="PANTHER" id="PTHR31465:SF13">
    <property type="entry name" value="RTA1 DOMAIN PROTEIN-RELATED"/>
    <property type="match status" value="1"/>
</dbReference>
<feature type="transmembrane region" description="Helical" evidence="5">
    <location>
        <begin position="50"/>
        <end position="73"/>
    </location>
</feature>
<comment type="subcellular location">
    <subcellularLocation>
        <location evidence="1">Membrane</location>
        <topology evidence="1">Multi-pass membrane protein</topology>
    </subcellularLocation>
</comment>
<dbReference type="PANTHER" id="PTHR31465">
    <property type="entry name" value="PROTEIN RTA1-RELATED"/>
    <property type="match status" value="1"/>
</dbReference>
<feature type="transmembrane region" description="Helical" evidence="5">
    <location>
        <begin position="20"/>
        <end position="38"/>
    </location>
</feature>
<evidence type="ECO:0000256" key="1">
    <source>
        <dbReference type="ARBA" id="ARBA00004141"/>
    </source>
</evidence>
<evidence type="ECO:0000256" key="4">
    <source>
        <dbReference type="ARBA" id="ARBA00023136"/>
    </source>
</evidence>
<dbReference type="AlphaFoldDB" id="A0AAE8SXT7"/>
<sequence length="317" mass="35251">MADGIYPADFSFWFYVPNKGAAIFFSVGFLVSTTLHLWQSLHYKYLKVTGLFVLSGLLNLVGFALRVLGGFGYHNDKAVFIASSCFIYVVPPVLALANYDILGRVLYYVPYLSPIKPSRVLSTFGILSFTVEALTGIGASFSFSPNAPEDRVHAGKHIMRTSLALQLILNSSFLLLAAFFHRRCTREGLGGARGVRQTLITLYVSTGLLVARAAYRIAEHQALESVDRRNPTDLDPVVRDEWFFCVFESGLMLVNMVLWNVRHPRRYLPVGVGVYLDRDGRTEVELPPSKETRGGVAKIMELFGVGRMCHGWDKAAG</sequence>
<evidence type="ECO:0000256" key="2">
    <source>
        <dbReference type="ARBA" id="ARBA00022692"/>
    </source>
</evidence>
<dbReference type="InterPro" id="IPR007568">
    <property type="entry name" value="RTA1"/>
</dbReference>
<protein>
    <submittedName>
        <fullName evidence="6">Related to Rtm1p</fullName>
    </submittedName>
</protein>
<feature type="transmembrane region" description="Helical" evidence="5">
    <location>
        <begin position="163"/>
        <end position="180"/>
    </location>
</feature>
<evidence type="ECO:0000256" key="3">
    <source>
        <dbReference type="ARBA" id="ARBA00022989"/>
    </source>
</evidence>
<comment type="caution">
    <text evidence="6">The sequence shown here is derived from an EMBL/GenBank/DDBJ whole genome shotgun (WGS) entry which is preliminary data.</text>
</comment>
<accession>A0AAE8SXT7</accession>
<proteinExistence type="predicted"/>
<keyword evidence="7" id="KW-1185">Reference proteome</keyword>
<evidence type="ECO:0000313" key="7">
    <source>
        <dbReference type="Proteomes" id="UP001187682"/>
    </source>
</evidence>
<dbReference type="Pfam" id="PF04479">
    <property type="entry name" value="RTA1"/>
    <property type="match status" value="1"/>
</dbReference>
<reference evidence="6" key="1">
    <citation type="submission" date="2018-03" db="EMBL/GenBank/DDBJ databases">
        <authorList>
            <person name="Guldener U."/>
        </authorList>
    </citation>
    <scope>NUCLEOTIDE SEQUENCE</scope>
</reference>
<feature type="transmembrane region" description="Helical" evidence="5">
    <location>
        <begin position="120"/>
        <end position="143"/>
    </location>
</feature>
<keyword evidence="4 5" id="KW-0472">Membrane</keyword>
<keyword evidence="2 5" id="KW-0812">Transmembrane</keyword>
<organism evidence="6 7">
    <name type="scientific">Cephalotrichum gorgonifer</name>
    <dbReference type="NCBI Taxonomy" id="2041049"/>
    <lineage>
        <taxon>Eukaryota</taxon>
        <taxon>Fungi</taxon>
        <taxon>Dikarya</taxon>
        <taxon>Ascomycota</taxon>
        <taxon>Pezizomycotina</taxon>
        <taxon>Sordariomycetes</taxon>
        <taxon>Hypocreomycetidae</taxon>
        <taxon>Microascales</taxon>
        <taxon>Microascaceae</taxon>
        <taxon>Cephalotrichum</taxon>
    </lineage>
</organism>
<dbReference type="EMBL" id="ONZQ02000010">
    <property type="protein sequence ID" value="SPO04292.1"/>
    <property type="molecule type" value="Genomic_DNA"/>
</dbReference>
<evidence type="ECO:0000256" key="5">
    <source>
        <dbReference type="SAM" id="Phobius"/>
    </source>
</evidence>